<dbReference type="Proteomes" id="UP000198406">
    <property type="component" value="Unassembled WGS sequence"/>
</dbReference>
<dbReference type="InParanoid" id="A0A1Z5KC46"/>
<gene>
    <name evidence="2" type="ORF">FisN_20Hh070</name>
</gene>
<proteinExistence type="predicted"/>
<organism evidence="2 3">
    <name type="scientific">Fistulifera solaris</name>
    <name type="common">Oleaginous diatom</name>
    <dbReference type="NCBI Taxonomy" id="1519565"/>
    <lineage>
        <taxon>Eukaryota</taxon>
        <taxon>Sar</taxon>
        <taxon>Stramenopiles</taxon>
        <taxon>Ochrophyta</taxon>
        <taxon>Bacillariophyta</taxon>
        <taxon>Bacillariophyceae</taxon>
        <taxon>Bacillariophycidae</taxon>
        <taxon>Naviculales</taxon>
        <taxon>Naviculaceae</taxon>
        <taxon>Fistulifera</taxon>
    </lineage>
</organism>
<dbReference type="EMBL" id="BDSP01000204">
    <property type="protein sequence ID" value="GAX23864.1"/>
    <property type="molecule type" value="Genomic_DNA"/>
</dbReference>
<keyword evidence="3" id="KW-1185">Reference proteome</keyword>
<sequence>MNSQQHRRRFEEVKHAFQHTVRSALQELQEQHGFSHEHAVQAVLHELVQGIRIEDEMVFPIMKQHDLCWEEALRALAVSRAVEQVTQETHCTTTAVEQLTQRLQAAELWKHRGVLPITSHVSRKPSQLLSLHSTSQETRASEILTSSNHENAIPKRDKPSSAVEATTLPIPAEITADFATTTHNNNLEEAKTKSSTAKTVVARKVTNKPESNRKRAAKRSREHEEECSAKRSC</sequence>
<feature type="region of interest" description="Disordered" evidence="1">
    <location>
        <begin position="183"/>
        <end position="233"/>
    </location>
</feature>
<evidence type="ECO:0000256" key="1">
    <source>
        <dbReference type="SAM" id="MobiDB-lite"/>
    </source>
</evidence>
<comment type="caution">
    <text evidence="2">The sequence shown here is derived from an EMBL/GenBank/DDBJ whole genome shotgun (WGS) entry which is preliminary data.</text>
</comment>
<protein>
    <submittedName>
        <fullName evidence="2">Uncharacterized protein</fullName>
    </submittedName>
</protein>
<name>A0A1Z5KC46_FISSO</name>
<dbReference type="AlphaFoldDB" id="A0A1Z5KC46"/>
<accession>A0A1Z5KC46</accession>
<reference evidence="2 3" key="1">
    <citation type="journal article" date="2015" name="Plant Cell">
        <title>Oil accumulation by the oleaginous diatom Fistulifera solaris as revealed by the genome and transcriptome.</title>
        <authorList>
            <person name="Tanaka T."/>
            <person name="Maeda Y."/>
            <person name="Veluchamy A."/>
            <person name="Tanaka M."/>
            <person name="Abida H."/>
            <person name="Marechal E."/>
            <person name="Bowler C."/>
            <person name="Muto M."/>
            <person name="Sunaga Y."/>
            <person name="Tanaka M."/>
            <person name="Yoshino T."/>
            <person name="Taniguchi T."/>
            <person name="Fukuda Y."/>
            <person name="Nemoto M."/>
            <person name="Matsumoto M."/>
            <person name="Wong P.S."/>
            <person name="Aburatani S."/>
            <person name="Fujibuchi W."/>
        </authorList>
    </citation>
    <scope>NUCLEOTIDE SEQUENCE [LARGE SCALE GENOMIC DNA]</scope>
    <source>
        <strain evidence="2 3">JPCC DA0580</strain>
    </source>
</reference>
<evidence type="ECO:0000313" key="2">
    <source>
        <dbReference type="EMBL" id="GAX23864.1"/>
    </source>
</evidence>
<feature type="compositionally biased region" description="Basic and acidic residues" evidence="1">
    <location>
        <begin position="219"/>
        <end position="233"/>
    </location>
</feature>
<evidence type="ECO:0000313" key="3">
    <source>
        <dbReference type="Proteomes" id="UP000198406"/>
    </source>
</evidence>